<dbReference type="InterPro" id="IPR000713">
    <property type="entry name" value="Mur_ligase_N"/>
</dbReference>
<dbReference type="GO" id="GO:0005524">
    <property type="term" value="F:ATP binding"/>
    <property type="evidence" value="ECO:0007669"/>
    <property type="project" value="UniProtKB-UniRule"/>
</dbReference>
<feature type="domain" description="Mur ligase central" evidence="17">
    <location>
        <begin position="116"/>
        <end position="296"/>
    </location>
</feature>
<keyword evidence="4 14" id="KW-0963">Cytoplasm</keyword>
<dbReference type="RefSeq" id="WP_024739337.1">
    <property type="nucleotide sequence ID" value="NZ_BAABZD010000006.1"/>
</dbReference>
<evidence type="ECO:0000313" key="18">
    <source>
        <dbReference type="EMBL" id="MCK0088237.1"/>
    </source>
</evidence>
<keyword evidence="8 14" id="KW-0067">ATP-binding</keyword>
<dbReference type="InterPro" id="IPR036565">
    <property type="entry name" value="Mur-like_cat_sf"/>
</dbReference>
<keyword evidence="9 14" id="KW-0133">Cell shape</keyword>
<feature type="domain" description="Mur ligase N-terminal catalytic" evidence="15">
    <location>
        <begin position="12"/>
        <end position="111"/>
    </location>
</feature>
<dbReference type="Pfam" id="PF08245">
    <property type="entry name" value="Mur_ligase_M"/>
    <property type="match status" value="1"/>
</dbReference>
<dbReference type="InterPro" id="IPR036615">
    <property type="entry name" value="Mur_ligase_C_dom_sf"/>
</dbReference>
<dbReference type="Pfam" id="PF01225">
    <property type="entry name" value="Mur_ligase"/>
    <property type="match status" value="1"/>
</dbReference>
<evidence type="ECO:0000259" key="17">
    <source>
        <dbReference type="Pfam" id="PF08245"/>
    </source>
</evidence>
<feature type="domain" description="Mur ligase C-terminal" evidence="16">
    <location>
        <begin position="318"/>
        <end position="447"/>
    </location>
</feature>
<dbReference type="GO" id="GO:0005737">
    <property type="term" value="C:cytoplasm"/>
    <property type="evidence" value="ECO:0007669"/>
    <property type="project" value="UniProtKB-SubCell"/>
</dbReference>
<evidence type="ECO:0000256" key="4">
    <source>
        <dbReference type="ARBA" id="ARBA00022490"/>
    </source>
</evidence>
<dbReference type="PANTHER" id="PTHR43445">
    <property type="entry name" value="UDP-N-ACETYLMURAMATE--L-ALANINE LIGASE-RELATED"/>
    <property type="match status" value="1"/>
</dbReference>
<sequence>MYQIDFTKPQSVHFVGIGGISMSGLAEILMDEGFKISGSDAHESELTRHLEAKGAVVYYGQKAENIKDGIDAVVYTAAIHEDNPEFMEVKRRGIPMMSRAELLGQMMKNYREAIAIAGTHGKTTTTSMVTEIFLEADNNPTISVGGILNSIGGNIRVGGPEFFVTEACEYTNSFLSFYPTMAVILNIEEDHLDFFKDIDDIRRSFRQFIEKVPENGTIIMNGTIENWRELTAGAAGKVVTFGNSKENDYSFDAVVYDEYARPSFDLYIKGEKKERISLGVQGEHNVYNALGAIAVAMESGAGLEAAGRGLLKFTGTNRRFEKKGELKGITIIDDYAHHPQEIEATLKAAENYPHKRICCAFQPHTYTRTKAFMKEFAQALSLADCVMLTDIYPARETDTLGVSSADIVALLKEKGVDAWYLPTFDDMEKFILENCTQGDLLITMGAGDIVKVGEELLGL</sequence>
<dbReference type="SUPFAM" id="SSF53244">
    <property type="entry name" value="MurD-like peptide ligases, peptide-binding domain"/>
    <property type="match status" value="1"/>
</dbReference>
<comment type="function">
    <text evidence="14">Cell wall formation.</text>
</comment>
<comment type="subcellular location">
    <subcellularLocation>
        <location evidence="1 14">Cytoplasm</location>
    </subcellularLocation>
</comment>
<reference evidence="18" key="1">
    <citation type="journal article" date="2022" name="Cell Host Microbe">
        <title>Colonization of the live biotherapeutic product VE303 and modulation of the microbiota and metabolites in healthy volunteers.</title>
        <authorList>
            <person name="Dsouza M."/>
            <person name="Menon R."/>
            <person name="Crossette E."/>
            <person name="Bhattarai S.K."/>
            <person name="Schneider J."/>
            <person name="Kim Y.G."/>
            <person name="Reddy S."/>
            <person name="Caballero S."/>
            <person name="Felix C."/>
            <person name="Cornacchione L."/>
            <person name="Hendrickson J."/>
            <person name="Watson A.R."/>
            <person name="Minot S.S."/>
            <person name="Greenfield N."/>
            <person name="Schopf L."/>
            <person name="Szabady R."/>
            <person name="Patarroyo J."/>
            <person name="Smith W."/>
            <person name="Harrison P."/>
            <person name="Kuijper E.J."/>
            <person name="Kelly C.P."/>
            <person name="Olle B."/>
            <person name="Bobilev D."/>
            <person name="Silber J.L."/>
            <person name="Bucci V."/>
            <person name="Roberts B."/>
            <person name="Faith J."/>
            <person name="Norman J.M."/>
        </authorList>
    </citation>
    <scope>NUCLEOTIDE SEQUENCE</scope>
    <source>
        <strain evidence="18">VE303-04</strain>
    </source>
</reference>
<dbReference type="SUPFAM" id="SSF51984">
    <property type="entry name" value="MurCD N-terminal domain"/>
    <property type="match status" value="1"/>
</dbReference>
<evidence type="ECO:0000256" key="3">
    <source>
        <dbReference type="ARBA" id="ARBA00012211"/>
    </source>
</evidence>
<dbReference type="GO" id="GO:0071555">
    <property type="term" value="P:cell wall organization"/>
    <property type="evidence" value="ECO:0007669"/>
    <property type="project" value="UniProtKB-KW"/>
</dbReference>
<keyword evidence="11 14" id="KW-0131">Cell cycle</keyword>
<proteinExistence type="inferred from homology"/>
<dbReference type="SUPFAM" id="SSF53623">
    <property type="entry name" value="MurD-like peptide ligases, catalytic domain"/>
    <property type="match status" value="1"/>
</dbReference>
<dbReference type="InterPro" id="IPR005758">
    <property type="entry name" value="UDP-N-AcMur_Ala_ligase_MurC"/>
</dbReference>
<gene>
    <name evidence="14 18" type="primary">murC</name>
    <name evidence="18" type="ORF">K5I21_20680</name>
</gene>
<dbReference type="GO" id="GO:0008360">
    <property type="term" value="P:regulation of cell shape"/>
    <property type="evidence" value="ECO:0007669"/>
    <property type="project" value="UniProtKB-KW"/>
</dbReference>
<evidence type="ECO:0000256" key="7">
    <source>
        <dbReference type="ARBA" id="ARBA00022741"/>
    </source>
</evidence>
<dbReference type="GO" id="GO:0009252">
    <property type="term" value="P:peptidoglycan biosynthetic process"/>
    <property type="evidence" value="ECO:0007669"/>
    <property type="project" value="UniProtKB-UniRule"/>
</dbReference>
<dbReference type="Proteomes" id="UP001203136">
    <property type="component" value="Unassembled WGS sequence"/>
</dbReference>
<organism evidence="18 19">
    <name type="scientific">Clostridium symbiosum</name>
    <name type="common">Bacteroides symbiosus</name>
    <dbReference type="NCBI Taxonomy" id="1512"/>
    <lineage>
        <taxon>Bacteria</taxon>
        <taxon>Bacillati</taxon>
        <taxon>Bacillota</taxon>
        <taxon>Clostridia</taxon>
        <taxon>Lachnospirales</taxon>
        <taxon>Lachnospiraceae</taxon>
        <taxon>Otoolea</taxon>
    </lineage>
</organism>
<keyword evidence="5 14" id="KW-0436">Ligase</keyword>
<comment type="caution">
    <text evidence="18">The sequence shown here is derived from an EMBL/GenBank/DDBJ whole genome shotgun (WGS) entry which is preliminary data.</text>
</comment>
<accession>A0AAW5F8J3</accession>
<dbReference type="Gene3D" id="3.40.50.720">
    <property type="entry name" value="NAD(P)-binding Rossmann-like Domain"/>
    <property type="match status" value="1"/>
</dbReference>
<evidence type="ECO:0000256" key="1">
    <source>
        <dbReference type="ARBA" id="ARBA00004496"/>
    </source>
</evidence>
<evidence type="ECO:0000256" key="14">
    <source>
        <dbReference type="HAMAP-Rule" id="MF_00046"/>
    </source>
</evidence>
<comment type="catalytic activity">
    <reaction evidence="13 14">
        <text>UDP-N-acetyl-alpha-D-muramate + L-alanine + ATP = UDP-N-acetyl-alpha-D-muramoyl-L-alanine + ADP + phosphate + H(+)</text>
        <dbReference type="Rhea" id="RHEA:23372"/>
        <dbReference type="ChEBI" id="CHEBI:15378"/>
        <dbReference type="ChEBI" id="CHEBI:30616"/>
        <dbReference type="ChEBI" id="CHEBI:43474"/>
        <dbReference type="ChEBI" id="CHEBI:57972"/>
        <dbReference type="ChEBI" id="CHEBI:70757"/>
        <dbReference type="ChEBI" id="CHEBI:83898"/>
        <dbReference type="ChEBI" id="CHEBI:456216"/>
        <dbReference type="EC" id="6.3.2.8"/>
    </reaction>
</comment>
<keyword evidence="6 14" id="KW-0132">Cell division</keyword>
<keyword evidence="7 14" id="KW-0547">Nucleotide-binding</keyword>
<dbReference type="GO" id="GO:0051301">
    <property type="term" value="P:cell division"/>
    <property type="evidence" value="ECO:0007669"/>
    <property type="project" value="UniProtKB-KW"/>
</dbReference>
<dbReference type="EC" id="6.3.2.8" evidence="3 14"/>
<evidence type="ECO:0000256" key="10">
    <source>
        <dbReference type="ARBA" id="ARBA00022984"/>
    </source>
</evidence>
<evidence type="ECO:0000256" key="12">
    <source>
        <dbReference type="ARBA" id="ARBA00023316"/>
    </source>
</evidence>
<evidence type="ECO:0000256" key="2">
    <source>
        <dbReference type="ARBA" id="ARBA00004752"/>
    </source>
</evidence>
<evidence type="ECO:0000256" key="9">
    <source>
        <dbReference type="ARBA" id="ARBA00022960"/>
    </source>
</evidence>
<evidence type="ECO:0000256" key="11">
    <source>
        <dbReference type="ARBA" id="ARBA00023306"/>
    </source>
</evidence>
<dbReference type="HAMAP" id="MF_00046">
    <property type="entry name" value="MurC"/>
    <property type="match status" value="1"/>
</dbReference>
<dbReference type="NCBIfam" id="TIGR01082">
    <property type="entry name" value="murC"/>
    <property type="match status" value="1"/>
</dbReference>
<dbReference type="Gene3D" id="3.40.1190.10">
    <property type="entry name" value="Mur-like, catalytic domain"/>
    <property type="match status" value="1"/>
</dbReference>
<evidence type="ECO:0000259" key="16">
    <source>
        <dbReference type="Pfam" id="PF02875"/>
    </source>
</evidence>
<dbReference type="AlphaFoldDB" id="A0AAW5F8J3"/>
<evidence type="ECO:0000256" key="5">
    <source>
        <dbReference type="ARBA" id="ARBA00022598"/>
    </source>
</evidence>
<evidence type="ECO:0000256" key="8">
    <source>
        <dbReference type="ARBA" id="ARBA00022840"/>
    </source>
</evidence>
<keyword evidence="12 14" id="KW-0961">Cell wall biogenesis/degradation</keyword>
<evidence type="ECO:0000259" key="15">
    <source>
        <dbReference type="Pfam" id="PF01225"/>
    </source>
</evidence>
<dbReference type="EMBL" id="JAINVB010000001">
    <property type="protein sequence ID" value="MCK0088237.1"/>
    <property type="molecule type" value="Genomic_DNA"/>
</dbReference>
<comment type="similarity">
    <text evidence="14">Belongs to the MurCDEF family.</text>
</comment>
<name>A0AAW5F8J3_CLOSY</name>
<evidence type="ECO:0000256" key="6">
    <source>
        <dbReference type="ARBA" id="ARBA00022618"/>
    </source>
</evidence>
<feature type="binding site" evidence="14">
    <location>
        <begin position="118"/>
        <end position="124"/>
    </location>
    <ligand>
        <name>ATP</name>
        <dbReference type="ChEBI" id="CHEBI:30616"/>
    </ligand>
</feature>
<dbReference type="Gene3D" id="3.90.190.20">
    <property type="entry name" value="Mur ligase, C-terminal domain"/>
    <property type="match status" value="1"/>
</dbReference>
<dbReference type="Pfam" id="PF02875">
    <property type="entry name" value="Mur_ligase_C"/>
    <property type="match status" value="1"/>
</dbReference>
<dbReference type="GO" id="GO:0008763">
    <property type="term" value="F:UDP-N-acetylmuramate-L-alanine ligase activity"/>
    <property type="evidence" value="ECO:0007669"/>
    <property type="project" value="UniProtKB-UniRule"/>
</dbReference>
<dbReference type="PANTHER" id="PTHR43445:SF3">
    <property type="entry name" value="UDP-N-ACETYLMURAMATE--L-ALANINE LIGASE"/>
    <property type="match status" value="1"/>
</dbReference>
<protein>
    <recommendedName>
        <fullName evidence="3 14">UDP-N-acetylmuramate--L-alanine ligase</fullName>
        <ecNumber evidence="3 14">6.3.2.8</ecNumber>
    </recommendedName>
    <alternativeName>
        <fullName evidence="14">UDP-N-acetylmuramoyl-L-alanine synthetase</fullName>
    </alternativeName>
</protein>
<dbReference type="InterPro" id="IPR013221">
    <property type="entry name" value="Mur_ligase_cen"/>
</dbReference>
<comment type="pathway">
    <text evidence="2 14">Cell wall biogenesis; peptidoglycan biosynthesis.</text>
</comment>
<dbReference type="InterPro" id="IPR050061">
    <property type="entry name" value="MurCDEF_pg_biosynth"/>
</dbReference>
<keyword evidence="10 14" id="KW-0573">Peptidoglycan synthesis</keyword>
<evidence type="ECO:0000313" key="19">
    <source>
        <dbReference type="Proteomes" id="UP001203136"/>
    </source>
</evidence>
<evidence type="ECO:0000256" key="13">
    <source>
        <dbReference type="ARBA" id="ARBA00047833"/>
    </source>
</evidence>
<dbReference type="InterPro" id="IPR004101">
    <property type="entry name" value="Mur_ligase_C"/>
</dbReference>